<reference evidence="14" key="1">
    <citation type="submission" date="2025-08" db="UniProtKB">
        <authorList>
            <consortium name="RefSeq"/>
        </authorList>
    </citation>
    <scope>IDENTIFICATION</scope>
    <source>
        <tissue evidence="14">Whole sample</tissue>
    </source>
</reference>
<evidence type="ECO:0000256" key="4">
    <source>
        <dbReference type="ARBA" id="ARBA00022475"/>
    </source>
</evidence>
<evidence type="ECO:0000256" key="3">
    <source>
        <dbReference type="ARBA" id="ARBA00022448"/>
    </source>
</evidence>
<feature type="transmembrane region" description="Helical" evidence="12">
    <location>
        <begin position="204"/>
        <end position="222"/>
    </location>
</feature>
<dbReference type="PANTHER" id="PTHR21522">
    <property type="entry name" value="PROTON CHANNEL OTOP"/>
    <property type="match status" value="1"/>
</dbReference>
<comment type="similarity">
    <text evidence="2">Belongs to the otopetrin family.</text>
</comment>
<feature type="transmembrane region" description="Helical" evidence="12">
    <location>
        <begin position="378"/>
        <end position="399"/>
    </location>
</feature>
<dbReference type="AlphaFoldDB" id="A0A8B8BN15"/>
<feature type="transmembrane region" description="Helical" evidence="12">
    <location>
        <begin position="419"/>
        <end position="437"/>
    </location>
</feature>
<evidence type="ECO:0000313" key="13">
    <source>
        <dbReference type="Proteomes" id="UP000694844"/>
    </source>
</evidence>
<dbReference type="Proteomes" id="UP000694844">
    <property type="component" value="Chromosome 9"/>
</dbReference>
<feature type="transmembrane region" description="Helical" evidence="12">
    <location>
        <begin position="264"/>
        <end position="282"/>
    </location>
</feature>
<evidence type="ECO:0000256" key="5">
    <source>
        <dbReference type="ARBA" id="ARBA00022692"/>
    </source>
</evidence>
<keyword evidence="4" id="KW-1003">Cell membrane</keyword>
<evidence type="ECO:0000256" key="12">
    <source>
        <dbReference type="SAM" id="Phobius"/>
    </source>
</evidence>
<keyword evidence="9 12" id="KW-0472">Membrane</keyword>
<evidence type="ECO:0000256" key="11">
    <source>
        <dbReference type="SAM" id="MobiDB-lite"/>
    </source>
</evidence>
<evidence type="ECO:0000256" key="2">
    <source>
        <dbReference type="ARBA" id="ARBA00006513"/>
    </source>
</evidence>
<keyword evidence="7 12" id="KW-1133">Transmembrane helix</keyword>
<dbReference type="GO" id="GO:0015252">
    <property type="term" value="F:proton channel activity"/>
    <property type="evidence" value="ECO:0007669"/>
    <property type="project" value="InterPro"/>
</dbReference>
<dbReference type="RefSeq" id="XP_022304728.1">
    <property type="nucleotide sequence ID" value="XM_022449020.1"/>
</dbReference>
<dbReference type="KEGG" id="cvn:111111853"/>
<feature type="transmembrane region" description="Helical" evidence="12">
    <location>
        <begin position="173"/>
        <end position="192"/>
    </location>
</feature>
<comment type="subcellular location">
    <subcellularLocation>
        <location evidence="1">Cell membrane</location>
        <topology evidence="1">Multi-pass membrane protein</topology>
    </subcellularLocation>
</comment>
<feature type="transmembrane region" description="Helical" evidence="12">
    <location>
        <begin position="495"/>
        <end position="514"/>
    </location>
</feature>
<evidence type="ECO:0000256" key="1">
    <source>
        <dbReference type="ARBA" id="ARBA00004651"/>
    </source>
</evidence>
<evidence type="ECO:0000256" key="6">
    <source>
        <dbReference type="ARBA" id="ARBA00022781"/>
    </source>
</evidence>
<feature type="transmembrane region" description="Helical" evidence="12">
    <location>
        <begin position="143"/>
        <end position="161"/>
    </location>
</feature>
<feature type="transmembrane region" description="Helical" evidence="12">
    <location>
        <begin position="303"/>
        <end position="328"/>
    </location>
</feature>
<evidence type="ECO:0000256" key="8">
    <source>
        <dbReference type="ARBA" id="ARBA00023065"/>
    </source>
</evidence>
<dbReference type="Pfam" id="PF03189">
    <property type="entry name" value="Otopetrin"/>
    <property type="match status" value="1"/>
</dbReference>
<protein>
    <submittedName>
        <fullName evidence="14">Uncharacterized protein LOC111111853</fullName>
    </submittedName>
</protein>
<dbReference type="PANTHER" id="PTHR21522:SF32">
    <property type="entry name" value="OTOPETRIN-2"/>
    <property type="match status" value="1"/>
</dbReference>
<evidence type="ECO:0000256" key="7">
    <source>
        <dbReference type="ARBA" id="ARBA00022989"/>
    </source>
</evidence>
<keyword evidence="8" id="KW-0406">Ion transport</keyword>
<keyword evidence="10" id="KW-0407">Ion channel</keyword>
<keyword evidence="3" id="KW-0813">Transport</keyword>
<dbReference type="InterPro" id="IPR004878">
    <property type="entry name" value="Otopetrin"/>
</dbReference>
<keyword evidence="6" id="KW-0375">Hydrogen ion transport</keyword>
<keyword evidence="13" id="KW-1185">Reference proteome</keyword>
<gene>
    <name evidence="14" type="primary">LOC111111853</name>
</gene>
<proteinExistence type="inferred from homology"/>
<dbReference type="OrthoDB" id="6205879at2759"/>
<feature type="transmembrane region" description="Helical" evidence="12">
    <location>
        <begin position="340"/>
        <end position="366"/>
    </location>
</feature>
<keyword evidence="5 12" id="KW-0812">Transmembrane</keyword>
<feature type="transmembrane region" description="Helical" evidence="12">
    <location>
        <begin position="89"/>
        <end position="114"/>
    </location>
</feature>
<dbReference type="GeneID" id="111111853"/>
<feature type="transmembrane region" description="Helical" evidence="12">
    <location>
        <begin position="458"/>
        <end position="475"/>
    </location>
</feature>
<evidence type="ECO:0000313" key="14">
    <source>
        <dbReference type="RefSeq" id="XP_022304728.1"/>
    </source>
</evidence>
<evidence type="ECO:0000256" key="10">
    <source>
        <dbReference type="ARBA" id="ARBA00023303"/>
    </source>
</evidence>
<accession>A0A8B8BN15</accession>
<dbReference type="GO" id="GO:0005886">
    <property type="term" value="C:plasma membrane"/>
    <property type="evidence" value="ECO:0007669"/>
    <property type="project" value="UniProtKB-SubCell"/>
</dbReference>
<evidence type="ECO:0000256" key="9">
    <source>
        <dbReference type="ARBA" id="ARBA00023136"/>
    </source>
</evidence>
<sequence>MLSFKRHREETQSLLTNYDDDEITDLTNLYGSTSGSQESEEENTSANTEQSSGTLLMVVLGVVVLALVVSIMVVNWAKLIFEEDISNVMVLIVLITANSSGVLGLFSLACFRIYEWHKAKLENKRIPNRPNVKEITFLKVKRFSMVLFGLCYIIHCVLYAWKHSIGSSLNHHLGMAYNIITILYVVCLYIYFSTHQQKKSKNKCGYKILSLTLLIANVSIWLDTIFSESGYLFNSNIGQNNTQPMPYSNSTSRAEEAIRKTDPYFLPATIEFSLITIDMLFYKKKEVLRANRTPEETKQKVPFIPLLLQVVVFMASFTLFIFTFIVLLTDSDDKNYANDFLTYVCIQLVLKIMIFALIVPCTILVFTSLRFHFNISAFVLIFPCFGNIVYHMFYLYSFFSKKGPRVKNSVPISITDNSVSILIAFFQTLFLLGIDSPKRTDSLMIDDPGVYGRLKDKFIHYSCSLLGIINMGLWVCESFGEGRLPVFSIEFYEAYDLPVWIIFNKLILPLTIFFRFHSGLHFMKFYTELYYINPFRRNPANNPF</sequence>
<feature type="transmembrane region" description="Helical" evidence="12">
    <location>
        <begin position="55"/>
        <end position="77"/>
    </location>
</feature>
<name>A0A8B8BN15_CRAVI</name>
<organism evidence="13 14">
    <name type="scientific">Crassostrea virginica</name>
    <name type="common">Eastern oyster</name>
    <dbReference type="NCBI Taxonomy" id="6565"/>
    <lineage>
        <taxon>Eukaryota</taxon>
        <taxon>Metazoa</taxon>
        <taxon>Spiralia</taxon>
        <taxon>Lophotrochozoa</taxon>
        <taxon>Mollusca</taxon>
        <taxon>Bivalvia</taxon>
        <taxon>Autobranchia</taxon>
        <taxon>Pteriomorphia</taxon>
        <taxon>Ostreida</taxon>
        <taxon>Ostreoidea</taxon>
        <taxon>Ostreidae</taxon>
        <taxon>Crassostrea</taxon>
    </lineage>
</organism>
<feature type="region of interest" description="Disordered" evidence="11">
    <location>
        <begin position="29"/>
        <end position="48"/>
    </location>
</feature>